<dbReference type="SUPFAM" id="SSF53756">
    <property type="entry name" value="UDP-Glycosyltransferase/glycogen phosphorylase"/>
    <property type="match status" value="1"/>
</dbReference>
<dbReference type="GO" id="GO:0016757">
    <property type="term" value="F:glycosyltransferase activity"/>
    <property type="evidence" value="ECO:0007669"/>
    <property type="project" value="InterPro"/>
</dbReference>
<evidence type="ECO:0000259" key="1">
    <source>
        <dbReference type="Pfam" id="PF00534"/>
    </source>
</evidence>
<name>A0A1F7JL63_9BACT</name>
<comment type="caution">
    <text evidence="2">The sequence shown here is derived from an EMBL/GenBank/DDBJ whole genome shotgun (WGS) entry which is preliminary data.</text>
</comment>
<sequence>MKVAFVTMRYGTGVIGGAEAFCEIIAEHMSGFWDVDVLTTTATDHFTWEKKFEAGKSRNNSVNVIRFDIDELKNLAHLGQLGHKLMAGKFAKEDELDWINTQGPLSKSMFDYIKKNINKYDAFFFWGYLFAHTYYGLQLAKGKSVLIPFIHDEPFFYFDVYNKIFSQADAIVFETPEEKKLLQKHRPYITKNSAIIGTKVDVPDDFADVEVPKKYRVKSPYLIYVGRIEPAKGVIDLINMFLEFKKDDKSDLKLVLVGNRNNELPESDDIIQLGPVFGSLKFKLISDAKILINPSPFESFSLVICEAWLTGVPVLVNGGCLVLQGQVNRSNSGLWYQSFHEFKVMINFLMKNSTLRHKMAENGKNYVKKNYSWPIIEKKYLSIVNVIAKQSRTLSV</sequence>
<feature type="domain" description="Glycosyl transferase family 1" evidence="1">
    <location>
        <begin position="217"/>
        <end position="365"/>
    </location>
</feature>
<evidence type="ECO:0000313" key="2">
    <source>
        <dbReference type="EMBL" id="OGK56338.1"/>
    </source>
</evidence>
<dbReference type="InterPro" id="IPR001296">
    <property type="entry name" value="Glyco_trans_1"/>
</dbReference>
<dbReference type="Pfam" id="PF00534">
    <property type="entry name" value="Glycos_transf_1"/>
    <property type="match status" value="1"/>
</dbReference>
<organism evidence="2 3">
    <name type="scientific">Candidatus Roizmanbacteria bacterium RIFCSPLOWO2_02_FULL_38_10</name>
    <dbReference type="NCBI Taxonomy" id="1802074"/>
    <lineage>
        <taxon>Bacteria</taxon>
        <taxon>Candidatus Roizmaniibacteriota</taxon>
    </lineage>
</organism>
<dbReference type="STRING" id="1802074.A3J15_03195"/>
<dbReference type="PANTHER" id="PTHR12526:SF584">
    <property type="entry name" value="GLYCOSYLTRANSFERASE"/>
    <property type="match status" value="1"/>
</dbReference>
<dbReference type="CDD" id="cd03801">
    <property type="entry name" value="GT4_PimA-like"/>
    <property type="match status" value="1"/>
</dbReference>
<dbReference type="AlphaFoldDB" id="A0A1F7JL63"/>
<dbReference type="EMBL" id="MGAY01000040">
    <property type="protein sequence ID" value="OGK56338.1"/>
    <property type="molecule type" value="Genomic_DNA"/>
</dbReference>
<dbReference type="PANTHER" id="PTHR12526">
    <property type="entry name" value="GLYCOSYLTRANSFERASE"/>
    <property type="match status" value="1"/>
</dbReference>
<proteinExistence type="predicted"/>
<protein>
    <recommendedName>
        <fullName evidence="1">Glycosyl transferase family 1 domain-containing protein</fullName>
    </recommendedName>
</protein>
<evidence type="ECO:0000313" key="3">
    <source>
        <dbReference type="Proteomes" id="UP000176376"/>
    </source>
</evidence>
<dbReference type="Gene3D" id="3.40.50.2000">
    <property type="entry name" value="Glycogen Phosphorylase B"/>
    <property type="match status" value="2"/>
</dbReference>
<gene>
    <name evidence="2" type="ORF">A3J15_03195</name>
</gene>
<dbReference type="Proteomes" id="UP000176376">
    <property type="component" value="Unassembled WGS sequence"/>
</dbReference>
<accession>A0A1F7JL63</accession>
<reference evidence="2 3" key="1">
    <citation type="journal article" date="2016" name="Nat. Commun.">
        <title>Thousands of microbial genomes shed light on interconnected biogeochemical processes in an aquifer system.</title>
        <authorList>
            <person name="Anantharaman K."/>
            <person name="Brown C.T."/>
            <person name="Hug L.A."/>
            <person name="Sharon I."/>
            <person name="Castelle C.J."/>
            <person name="Probst A.J."/>
            <person name="Thomas B.C."/>
            <person name="Singh A."/>
            <person name="Wilkins M.J."/>
            <person name="Karaoz U."/>
            <person name="Brodie E.L."/>
            <person name="Williams K.H."/>
            <person name="Hubbard S.S."/>
            <person name="Banfield J.F."/>
        </authorList>
    </citation>
    <scope>NUCLEOTIDE SEQUENCE [LARGE SCALE GENOMIC DNA]</scope>
</reference>